<keyword evidence="1" id="KW-0347">Helicase</keyword>
<proteinExistence type="inferred from homology"/>
<evidence type="ECO:0000259" key="2">
    <source>
        <dbReference type="Pfam" id="PF05970"/>
    </source>
</evidence>
<keyword evidence="1" id="KW-0547">Nucleotide-binding</keyword>
<feature type="domain" description="DNA helicase Pif1-like DEAD-box helicase" evidence="2">
    <location>
        <begin position="3"/>
        <end position="114"/>
    </location>
</feature>
<protein>
    <recommendedName>
        <fullName evidence="1">ATP-dependent DNA helicase</fullName>
        <ecNumber evidence="1">5.6.2.3</ecNumber>
    </recommendedName>
</protein>
<dbReference type="InterPro" id="IPR010285">
    <property type="entry name" value="DNA_helicase_pif1-like_DEAD"/>
</dbReference>
<dbReference type="GO" id="GO:0005524">
    <property type="term" value="F:ATP binding"/>
    <property type="evidence" value="ECO:0007669"/>
    <property type="project" value="UniProtKB-KW"/>
</dbReference>
<dbReference type="AlphaFoldDB" id="A0A0L8H1F0"/>
<comment type="catalytic activity">
    <reaction evidence="1">
        <text>ATP + H2O = ADP + phosphate + H(+)</text>
        <dbReference type="Rhea" id="RHEA:13065"/>
        <dbReference type="ChEBI" id="CHEBI:15377"/>
        <dbReference type="ChEBI" id="CHEBI:15378"/>
        <dbReference type="ChEBI" id="CHEBI:30616"/>
        <dbReference type="ChEBI" id="CHEBI:43474"/>
        <dbReference type="ChEBI" id="CHEBI:456216"/>
        <dbReference type="EC" id="5.6.2.3"/>
    </reaction>
</comment>
<evidence type="ECO:0000313" key="3">
    <source>
        <dbReference type="EMBL" id="KOF82610.1"/>
    </source>
</evidence>
<dbReference type="GO" id="GO:0006310">
    <property type="term" value="P:DNA recombination"/>
    <property type="evidence" value="ECO:0007669"/>
    <property type="project" value="UniProtKB-KW"/>
</dbReference>
<dbReference type="GO" id="GO:0043139">
    <property type="term" value="F:5'-3' DNA helicase activity"/>
    <property type="evidence" value="ECO:0007669"/>
    <property type="project" value="UniProtKB-EC"/>
</dbReference>
<dbReference type="PANTHER" id="PTHR10492:SF94">
    <property type="entry name" value="ATP-DEPENDENT DNA HELICASE"/>
    <property type="match status" value="1"/>
</dbReference>
<dbReference type="GO" id="GO:0016887">
    <property type="term" value="F:ATP hydrolysis activity"/>
    <property type="evidence" value="ECO:0007669"/>
    <property type="project" value="RHEA"/>
</dbReference>
<name>A0A0L8H1F0_OCTBM</name>
<gene>
    <name evidence="3" type="ORF">OCBIM_22025004mg</name>
</gene>
<organism evidence="3">
    <name type="scientific">Octopus bimaculoides</name>
    <name type="common">California two-spotted octopus</name>
    <dbReference type="NCBI Taxonomy" id="37653"/>
    <lineage>
        <taxon>Eukaryota</taxon>
        <taxon>Metazoa</taxon>
        <taxon>Spiralia</taxon>
        <taxon>Lophotrochozoa</taxon>
        <taxon>Mollusca</taxon>
        <taxon>Cephalopoda</taxon>
        <taxon>Coleoidea</taxon>
        <taxon>Octopodiformes</taxon>
        <taxon>Octopoda</taxon>
        <taxon>Incirrata</taxon>
        <taxon>Octopodidae</taxon>
        <taxon>Octopus</taxon>
    </lineage>
</organism>
<keyword evidence="1" id="KW-0378">Hydrolase</keyword>
<comment type="cofactor">
    <cofactor evidence="1">
        <name>Mg(2+)</name>
        <dbReference type="ChEBI" id="CHEBI:18420"/>
    </cofactor>
</comment>
<dbReference type="EC" id="5.6.2.3" evidence="1"/>
<comment type="similarity">
    <text evidence="1">Belongs to the helicase family.</text>
</comment>
<keyword evidence="1" id="KW-0227">DNA damage</keyword>
<dbReference type="Pfam" id="PF05970">
    <property type="entry name" value="PIF1"/>
    <property type="match status" value="1"/>
</dbReference>
<feature type="non-terminal residue" evidence="3">
    <location>
        <position position="199"/>
    </location>
</feature>
<dbReference type="PANTHER" id="PTHR10492">
    <property type="match status" value="1"/>
</dbReference>
<keyword evidence="1" id="KW-0233">DNA recombination</keyword>
<keyword evidence="1" id="KW-0234">DNA repair</keyword>
<dbReference type="GO" id="GO:0006281">
    <property type="term" value="P:DNA repair"/>
    <property type="evidence" value="ECO:0007669"/>
    <property type="project" value="UniProtKB-KW"/>
</dbReference>
<sequence>MSKVSGSAEVLCQCHLIIWGECTMSHRGTIEAVDKTLQDIRGNNKSMGGVTLVLSGDFRHALPIIPRRTRFDEIKACIKFSHPWNKIQKFPFNGDKCAEQFSTWLLQLGNGKVPFDGNGDINLAYIAIMVNSPPELKNRVFPDLNNNYNSHKWLCERAILAPKDKTCIYWYLYAKIYRHLTAAMLESFSRTNRPQDLFF</sequence>
<evidence type="ECO:0000256" key="1">
    <source>
        <dbReference type="RuleBase" id="RU363044"/>
    </source>
</evidence>
<reference evidence="3" key="1">
    <citation type="submission" date="2015-07" db="EMBL/GenBank/DDBJ databases">
        <title>MeaNS - Measles Nucleotide Surveillance Program.</title>
        <authorList>
            <person name="Tran T."/>
            <person name="Druce J."/>
        </authorList>
    </citation>
    <scope>NUCLEOTIDE SEQUENCE</scope>
    <source>
        <strain evidence="3">UCB-OBI-ISO-001</strain>
        <tissue evidence="3">Gonad</tissue>
    </source>
</reference>
<dbReference type="EMBL" id="KQ419682">
    <property type="protein sequence ID" value="KOF82610.1"/>
    <property type="molecule type" value="Genomic_DNA"/>
</dbReference>
<dbReference type="GO" id="GO:0000723">
    <property type="term" value="P:telomere maintenance"/>
    <property type="evidence" value="ECO:0007669"/>
    <property type="project" value="InterPro"/>
</dbReference>
<accession>A0A0L8H1F0</accession>
<keyword evidence="1" id="KW-0067">ATP-binding</keyword>